<evidence type="ECO:0000313" key="3">
    <source>
        <dbReference type="WBParaSite" id="Csp11.Scaffold629.g11236.t1"/>
    </source>
</evidence>
<keyword evidence="1" id="KW-0472">Membrane</keyword>
<dbReference type="Proteomes" id="UP000095282">
    <property type="component" value="Unplaced"/>
</dbReference>
<name>A0A1I7TS59_9PELO</name>
<proteinExistence type="predicted"/>
<dbReference type="WBParaSite" id="Csp11.Scaffold629.g11236.t1">
    <property type="protein sequence ID" value="Csp11.Scaffold629.g11236.t1"/>
    <property type="gene ID" value="Csp11.Scaffold629.g11236"/>
</dbReference>
<evidence type="ECO:0000313" key="2">
    <source>
        <dbReference type="Proteomes" id="UP000095282"/>
    </source>
</evidence>
<protein>
    <submittedName>
        <fullName evidence="3">Secreted protein</fullName>
    </submittedName>
</protein>
<keyword evidence="1" id="KW-0812">Transmembrane</keyword>
<evidence type="ECO:0000256" key="1">
    <source>
        <dbReference type="SAM" id="Phobius"/>
    </source>
</evidence>
<sequence length="110" mass="12914">MYFCKSNKKRRRATNISQNIFSFFLSFFIRALCPFPSNGSFLRKEKKDSATKNVLCLLYLRFQQASRSSGSLWFTWSLSSFRPFFFFCKRKSPCPVCLLQCAPPKNHVTE</sequence>
<keyword evidence="1" id="KW-1133">Transmembrane helix</keyword>
<accession>A0A1I7TS59</accession>
<keyword evidence="2" id="KW-1185">Reference proteome</keyword>
<feature type="transmembrane region" description="Helical" evidence="1">
    <location>
        <begin position="20"/>
        <end position="37"/>
    </location>
</feature>
<reference evidence="3" key="1">
    <citation type="submission" date="2016-11" db="UniProtKB">
        <authorList>
            <consortium name="WormBaseParasite"/>
        </authorList>
    </citation>
    <scope>IDENTIFICATION</scope>
</reference>
<organism evidence="2 3">
    <name type="scientific">Caenorhabditis tropicalis</name>
    <dbReference type="NCBI Taxonomy" id="1561998"/>
    <lineage>
        <taxon>Eukaryota</taxon>
        <taxon>Metazoa</taxon>
        <taxon>Ecdysozoa</taxon>
        <taxon>Nematoda</taxon>
        <taxon>Chromadorea</taxon>
        <taxon>Rhabditida</taxon>
        <taxon>Rhabditina</taxon>
        <taxon>Rhabditomorpha</taxon>
        <taxon>Rhabditoidea</taxon>
        <taxon>Rhabditidae</taxon>
        <taxon>Peloderinae</taxon>
        <taxon>Caenorhabditis</taxon>
    </lineage>
</organism>
<dbReference type="AlphaFoldDB" id="A0A1I7TS59"/>